<comment type="pathway">
    <text evidence="1">Amino-acid degradation; L-proline degradation into L-glutamate; L-glutamate from L-proline: step 2/2.</text>
</comment>
<comment type="similarity">
    <text evidence="8">Belongs to the aldehyde dehydrogenase family.</text>
</comment>
<dbReference type="Gene3D" id="3.20.20.220">
    <property type="match status" value="1"/>
</dbReference>
<feature type="domain" description="Proline dehydrogenase" evidence="10">
    <location>
        <begin position="156"/>
        <end position="455"/>
    </location>
</feature>
<dbReference type="PROSITE" id="PS00070">
    <property type="entry name" value="ALDEHYDE_DEHYDR_CYS"/>
    <property type="match status" value="1"/>
</dbReference>
<dbReference type="AlphaFoldDB" id="A0A2N8HDG5"/>
<evidence type="ECO:0000259" key="10">
    <source>
        <dbReference type="Pfam" id="PF01619"/>
    </source>
</evidence>
<dbReference type="InterPro" id="IPR016160">
    <property type="entry name" value="Ald_DH_CS_CYS"/>
</dbReference>
<proteinExistence type="inferred from homology"/>
<dbReference type="Gene3D" id="3.40.605.10">
    <property type="entry name" value="Aldehyde Dehydrogenase, Chain A, domain 1"/>
    <property type="match status" value="1"/>
</dbReference>
<dbReference type="PANTHER" id="PTHR42862:SF1">
    <property type="entry name" value="DELTA-1-PYRROLINE-5-CARBOXYLATE DEHYDROGENASE 2, ISOFORM A-RELATED"/>
    <property type="match status" value="1"/>
</dbReference>
<evidence type="ECO:0000256" key="2">
    <source>
        <dbReference type="ARBA" id="ARBA00012884"/>
    </source>
</evidence>
<keyword evidence="4" id="KW-0520">NAD</keyword>
<feature type="active site" evidence="6 7">
    <location>
        <position position="771"/>
    </location>
</feature>
<comment type="caution">
    <text evidence="11">The sequence shown here is derived from an EMBL/GenBank/DDBJ whole genome shotgun (WGS) entry which is preliminary data.</text>
</comment>
<gene>
    <name evidence="11" type="ORF">CXU22_04985</name>
</gene>
<reference evidence="11 12" key="1">
    <citation type="journal article" date="2017" name="BMC Genomics">
        <title>Genome sequencing of 39 Akkermansia muciniphila isolates reveals its population structure, genomic and functional diverisity, and global distribution in mammalian gut microbiotas.</title>
        <authorList>
            <person name="Guo X."/>
            <person name="Li S."/>
            <person name="Zhang J."/>
            <person name="Wu F."/>
            <person name="Li X."/>
            <person name="Wu D."/>
            <person name="Zhang M."/>
            <person name="Ou Z."/>
            <person name="Jie Z."/>
            <person name="Yan Q."/>
            <person name="Li P."/>
            <person name="Yi J."/>
            <person name="Peng Y."/>
        </authorList>
    </citation>
    <scope>NUCLEOTIDE SEQUENCE [LARGE SCALE GENOMIC DNA]</scope>
    <source>
        <strain evidence="11 12">GP24</strain>
    </source>
</reference>
<dbReference type="GO" id="GO:0003700">
    <property type="term" value="F:DNA-binding transcription factor activity"/>
    <property type="evidence" value="ECO:0007669"/>
    <property type="project" value="InterPro"/>
</dbReference>
<keyword evidence="3 8" id="KW-0560">Oxidoreductase</keyword>
<dbReference type="InterPro" id="IPR050485">
    <property type="entry name" value="Proline_metab_enzyme"/>
</dbReference>
<accession>A0A2N8HDG5</accession>
<organism evidence="11 12">
    <name type="scientific">Akkermansia muciniphila</name>
    <dbReference type="NCBI Taxonomy" id="239935"/>
    <lineage>
        <taxon>Bacteria</taxon>
        <taxon>Pseudomonadati</taxon>
        <taxon>Verrucomicrobiota</taxon>
        <taxon>Verrucomicrobiia</taxon>
        <taxon>Verrucomicrobiales</taxon>
        <taxon>Akkermansiaceae</taxon>
        <taxon>Akkermansia</taxon>
    </lineage>
</organism>
<dbReference type="PANTHER" id="PTHR42862">
    <property type="entry name" value="DELTA-1-PYRROLINE-5-CARBOXYLATE DEHYDROGENASE 1, ISOFORM A-RELATED"/>
    <property type="match status" value="1"/>
</dbReference>
<protein>
    <recommendedName>
        <fullName evidence="2">L-glutamate gamma-semialdehyde dehydrogenase</fullName>
        <ecNumber evidence="2">1.2.1.88</ecNumber>
    </recommendedName>
</protein>
<dbReference type="Pfam" id="PF01619">
    <property type="entry name" value="Pro_dh"/>
    <property type="match status" value="1"/>
</dbReference>
<dbReference type="PIRSF" id="PIRSF000197">
    <property type="entry name" value="Bifunct_PutA"/>
    <property type="match status" value="1"/>
</dbReference>
<dbReference type="InterPro" id="IPR025703">
    <property type="entry name" value="Bifunct_PutA"/>
</dbReference>
<dbReference type="InterPro" id="IPR016161">
    <property type="entry name" value="Ald_DH/histidinol_DH"/>
</dbReference>
<evidence type="ECO:0000256" key="8">
    <source>
        <dbReference type="RuleBase" id="RU003345"/>
    </source>
</evidence>
<dbReference type="InterPro" id="IPR016162">
    <property type="entry name" value="Ald_DH_N"/>
</dbReference>
<evidence type="ECO:0000256" key="6">
    <source>
        <dbReference type="PIRSR" id="PIRSR000197-1"/>
    </source>
</evidence>
<feature type="domain" description="Aldehyde dehydrogenase" evidence="9">
    <location>
        <begin position="559"/>
        <end position="990"/>
    </location>
</feature>
<dbReference type="EMBL" id="PJKA01000010">
    <property type="protein sequence ID" value="PNC17997.1"/>
    <property type="molecule type" value="Genomic_DNA"/>
</dbReference>
<dbReference type="Gene3D" id="3.40.309.10">
    <property type="entry name" value="Aldehyde Dehydrogenase, Chain A, domain 2"/>
    <property type="match status" value="1"/>
</dbReference>
<sequence>MPGASLRTVMTDSSIPDMMAAASRDKWTDQQLAAKAVELAESILKQSNAGMRRKEKKQAQQMERMMNDPAGKAFTLALADRVFRPSSSARGAELFRYLLDGYGIPRYLSATDRLAMKLGGRFSAQFPGVVMPMITSQLRKESSNVILPAEDGKLHSHLRRRRKAGIRMNINQLGEAILGESEAHHRLQQVVDRLGDKDCEYISVKISAIFSQIHLVAFEETVKLIQERLRILYRAAITNAVTLPDGSRKPKFVNLDMEEYRDLHLTAEAFKRTLMEEEFMHLEAGIVLQAYLPDSWEEQMKLCAWAKERVEQGGARIKIRLVKGANLAMEKVEASMHDWAQAPYGTKAQVDANYKRMLHYGCMPENARYVQFGVASHNLFDLCYAMLLREREGVRDYVEFEMLEGMANHQARVIRQAADGLLLYAPVVLKEDFHSAIAYLVRRLDENTSEENFLHDLFGMTPGSRSWEAQKKRFLKACQEKDEVKYGPNRTQNRAADPVQPTHYRDAFANERDTDWSLRQNAEWINGLIAAEKEKSGEEIPLVVNGEEVTTNLWGVGRDPSRHNEVSYKFAYADFDQIERALDTADKARSSWASKSVSERAEILHQAAQELSRIRGEAIAAMVRDAGKVPTEADVEVSEAIDFCRYYAEGLDRDGMNDGVEMTPLGTVCVMSPWNFPFAIPTGGIAAALMAGNTVVFKPSELAVYTAWQIAQAFWRAGVPRNVLQFMPMPRNEISHKFLMDPRLNGVIMTGSYRTGKMLRGLRPDLRVLAETSGKDAMVITATADPDQAVKDLVKSAFGHSGQKCSAASVAIVEASVYDNPGFLRQLKDAAASLKVGGSWEVNSVVTPLIKEPEGNLLRALTQLEPGEEWLLKPEPSEDNPCLWSPGIRLGVKPGSWFHQTECFGPVLGIIRAENLEEAIDIQNDSEFGLTGGLQSLDEREIALWKSKVQVGNAYINRVITGAIVRRQPFGGWNHSSMGPGSKAGGPNYLTMLGSWEEKALPQKLRTPGERITGLVEKLCSELPDCAKRIRSAAGSQAKWWMEEFGVEHDPSHIYGENNTFRYVPVKGILARVENMSDDDAAILLLGAKLCGAALHLSVEEGHPWIQKMNGYYASLTVETGAELIDRMPEAAQGVQFLRGTGISEALANAARARDVEVLDRPVLANGRLELLGYFREQAVSETVHRYGNLIPPPGSFKTAGA</sequence>
<dbReference type="PROSITE" id="PS00687">
    <property type="entry name" value="ALDEHYDE_DEHYDR_GLU"/>
    <property type="match status" value="1"/>
</dbReference>
<dbReference type="GO" id="GO:0003842">
    <property type="term" value="F:L-glutamate gamma-semialdehyde dehydrogenase activity"/>
    <property type="evidence" value="ECO:0007669"/>
    <property type="project" value="UniProtKB-EC"/>
</dbReference>
<evidence type="ECO:0000256" key="3">
    <source>
        <dbReference type="ARBA" id="ARBA00023002"/>
    </source>
</evidence>
<evidence type="ECO:0000256" key="1">
    <source>
        <dbReference type="ARBA" id="ARBA00004786"/>
    </source>
</evidence>
<dbReference type="InterPro" id="IPR002872">
    <property type="entry name" value="Proline_DH_dom"/>
</dbReference>
<name>A0A2N8HDG5_9BACT</name>
<evidence type="ECO:0000256" key="5">
    <source>
        <dbReference type="ARBA" id="ARBA00048142"/>
    </source>
</evidence>
<comment type="catalytic activity">
    <reaction evidence="5">
        <text>L-glutamate 5-semialdehyde + NAD(+) + H2O = L-glutamate + NADH + 2 H(+)</text>
        <dbReference type="Rhea" id="RHEA:30235"/>
        <dbReference type="ChEBI" id="CHEBI:15377"/>
        <dbReference type="ChEBI" id="CHEBI:15378"/>
        <dbReference type="ChEBI" id="CHEBI:29985"/>
        <dbReference type="ChEBI" id="CHEBI:57540"/>
        <dbReference type="ChEBI" id="CHEBI:57945"/>
        <dbReference type="ChEBI" id="CHEBI:58066"/>
        <dbReference type="EC" id="1.2.1.88"/>
    </reaction>
</comment>
<evidence type="ECO:0000256" key="4">
    <source>
        <dbReference type="ARBA" id="ARBA00023027"/>
    </source>
</evidence>
<evidence type="ECO:0000313" key="11">
    <source>
        <dbReference type="EMBL" id="PNC17997.1"/>
    </source>
</evidence>
<dbReference type="SUPFAM" id="SSF51730">
    <property type="entry name" value="FAD-linked oxidoreductase"/>
    <property type="match status" value="1"/>
</dbReference>
<dbReference type="EC" id="1.2.1.88" evidence="2"/>
<dbReference type="FunFam" id="3.40.309.10:FF:000005">
    <property type="entry name" value="1-pyrroline-5-carboxylate dehydrogenase 1"/>
    <property type="match status" value="1"/>
</dbReference>
<dbReference type="GO" id="GO:0009898">
    <property type="term" value="C:cytoplasmic side of plasma membrane"/>
    <property type="evidence" value="ECO:0007669"/>
    <property type="project" value="TreeGrafter"/>
</dbReference>
<dbReference type="Pfam" id="PF00171">
    <property type="entry name" value="Aldedh"/>
    <property type="match status" value="1"/>
</dbReference>
<dbReference type="GO" id="GO:0004657">
    <property type="term" value="F:proline dehydrogenase activity"/>
    <property type="evidence" value="ECO:0007669"/>
    <property type="project" value="InterPro"/>
</dbReference>
<dbReference type="InterPro" id="IPR016163">
    <property type="entry name" value="Ald_DH_C"/>
</dbReference>
<dbReference type="OrthoDB" id="9762913at2"/>
<evidence type="ECO:0000259" key="9">
    <source>
        <dbReference type="Pfam" id="PF00171"/>
    </source>
</evidence>
<dbReference type="Proteomes" id="UP000236000">
    <property type="component" value="Unassembled WGS sequence"/>
</dbReference>
<dbReference type="SUPFAM" id="SSF53720">
    <property type="entry name" value="ALDH-like"/>
    <property type="match status" value="1"/>
</dbReference>
<dbReference type="InterPro" id="IPR015590">
    <property type="entry name" value="Aldehyde_DH_dom"/>
</dbReference>
<dbReference type="InterPro" id="IPR029041">
    <property type="entry name" value="FAD-linked_oxidoreductase-like"/>
</dbReference>
<evidence type="ECO:0000256" key="7">
    <source>
        <dbReference type="PROSITE-ProRule" id="PRU10007"/>
    </source>
</evidence>
<dbReference type="GO" id="GO:0010133">
    <property type="term" value="P:L-proline catabolic process to L-glutamate"/>
    <property type="evidence" value="ECO:0007669"/>
    <property type="project" value="InterPro"/>
</dbReference>
<evidence type="ECO:0000313" key="12">
    <source>
        <dbReference type="Proteomes" id="UP000236000"/>
    </source>
</evidence>
<dbReference type="InterPro" id="IPR029510">
    <property type="entry name" value="Ald_DH_CS_GLU"/>
</dbReference>
<dbReference type="CDD" id="cd07125">
    <property type="entry name" value="ALDH_PutA-P5CDH"/>
    <property type="match status" value="1"/>
</dbReference>
<feature type="active site" evidence="6">
    <location>
        <position position="805"/>
    </location>
</feature>